<evidence type="ECO:0000256" key="5">
    <source>
        <dbReference type="SAM" id="Phobius"/>
    </source>
</evidence>
<keyword evidence="2 5" id="KW-0812">Transmembrane</keyword>
<feature type="transmembrane region" description="Helical" evidence="5">
    <location>
        <begin position="502"/>
        <end position="521"/>
    </location>
</feature>
<dbReference type="CDD" id="cd17317">
    <property type="entry name" value="MFS_SLC22"/>
    <property type="match status" value="1"/>
</dbReference>
<evidence type="ECO:0000313" key="7">
    <source>
        <dbReference type="EMBL" id="GFT33881.1"/>
    </source>
</evidence>
<feature type="transmembrane region" description="Helical" evidence="5">
    <location>
        <begin position="211"/>
        <end position="233"/>
    </location>
</feature>
<keyword evidence="4 5" id="KW-0472">Membrane</keyword>
<evidence type="ECO:0000256" key="3">
    <source>
        <dbReference type="ARBA" id="ARBA00022989"/>
    </source>
</evidence>
<keyword evidence="3 5" id="KW-1133">Transmembrane helix</keyword>
<dbReference type="SUPFAM" id="SSF103473">
    <property type="entry name" value="MFS general substrate transporter"/>
    <property type="match status" value="1"/>
</dbReference>
<dbReference type="PANTHER" id="PTHR24064">
    <property type="entry name" value="SOLUTE CARRIER FAMILY 22 MEMBER"/>
    <property type="match status" value="1"/>
</dbReference>
<dbReference type="InterPro" id="IPR020846">
    <property type="entry name" value="MFS_dom"/>
</dbReference>
<feature type="transmembrane region" description="Helical" evidence="5">
    <location>
        <begin position="245"/>
        <end position="262"/>
    </location>
</feature>
<feature type="transmembrane region" description="Helical" evidence="5">
    <location>
        <begin position="358"/>
        <end position="376"/>
    </location>
</feature>
<gene>
    <name evidence="7" type="primary">Orct</name>
    <name evidence="7" type="ORF">NPIL_251501</name>
</gene>
<name>A0A8X6NVF8_NEPPI</name>
<organism evidence="7 8">
    <name type="scientific">Nephila pilipes</name>
    <name type="common">Giant wood spider</name>
    <name type="synonym">Nephila maculata</name>
    <dbReference type="NCBI Taxonomy" id="299642"/>
    <lineage>
        <taxon>Eukaryota</taxon>
        <taxon>Metazoa</taxon>
        <taxon>Ecdysozoa</taxon>
        <taxon>Arthropoda</taxon>
        <taxon>Chelicerata</taxon>
        <taxon>Arachnida</taxon>
        <taxon>Araneae</taxon>
        <taxon>Araneomorphae</taxon>
        <taxon>Entelegynae</taxon>
        <taxon>Araneoidea</taxon>
        <taxon>Nephilidae</taxon>
        <taxon>Nephila</taxon>
    </lineage>
</organism>
<sequence>MFYERLEKEMVTSDVKKNVVSSETNEEEDLMNLVGGDGPWQRWIFVAIILCSTPDGCHNMAMTFYAPNIDHWCARPAYINMSVQDWKYKALPPDDQHCSRYKYFNLSNIHEDTNTTKWKERIACDSWEYDRSVFRNTVLSEWNLVCDKEWLVSMTKSIFIAGYFLSAIVFGYLADRIGRKSVITIANAISLIFSIVCAFSTSFVMFAVCRFFIAAGVTGVDNTSFVLLMEIIGPKFRTKYGMSTHFGWIIGCMSLPLLAWLLGDWFWMQLIITLPCILLLSTYWLLPESPRWLLAQGKEDAALEILSKAAKKNGMDLTERGTKLKETIYKTTKAHKNEDASVNVLQLFKRGMWKKSTIVFYLWFVNAFMYYGISYNTNELAGDPFKNFVMYGVIEIPSYVLTYFAIHSKGRRNPLALILAGAGVSYLLIYPVPNGSCWITVLSLFGKFCITCSFCIVYLFTAEIFPTVVRNVGIGAASISGQIGSISAPFVRELGKATHPAIPQIVFGVLAATGGCLVLLLPETNNRRVPDTLSEATEISK</sequence>
<dbReference type="InterPro" id="IPR005828">
    <property type="entry name" value="MFS_sugar_transport-like"/>
</dbReference>
<feature type="transmembrane region" description="Helical" evidence="5">
    <location>
        <begin position="438"/>
        <end position="460"/>
    </location>
</feature>
<evidence type="ECO:0000256" key="1">
    <source>
        <dbReference type="ARBA" id="ARBA00004141"/>
    </source>
</evidence>
<dbReference type="OrthoDB" id="6416707at2759"/>
<dbReference type="PROSITE" id="PS50850">
    <property type="entry name" value="MFS"/>
    <property type="match status" value="1"/>
</dbReference>
<accession>A0A8X6NVF8</accession>
<feature type="transmembrane region" description="Helical" evidence="5">
    <location>
        <begin position="150"/>
        <end position="173"/>
    </location>
</feature>
<protein>
    <submittedName>
        <fullName evidence="7">Organic cation transporter protein</fullName>
    </submittedName>
</protein>
<dbReference type="Pfam" id="PF00083">
    <property type="entry name" value="Sugar_tr"/>
    <property type="match status" value="1"/>
</dbReference>
<feature type="transmembrane region" description="Helical" evidence="5">
    <location>
        <begin position="185"/>
        <end position="205"/>
    </location>
</feature>
<evidence type="ECO:0000256" key="2">
    <source>
        <dbReference type="ARBA" id="ARBA00022692"/>
    </source>
</evidence>
<feature type="domain" description="Major facilitator superfamily (MFS) profile" evidence="6">
    <location>
        <begin position="100"/>
        <end position="526"/>
    </location>
</feature>
<evidence type="ECO:0000259" key="6">
    <source>
        <dbReference type="PROSITE" id="PS50850"/>
    </source>
</evidence>
<dbReference type="GO" id="GO:0022857">
    <property type="term" value="F:transmembrane transporter activity"/>
    <property type="evidence" value="ECO:0007669"/>
    <property type="project" value="InterPro"/>
</dbReference>
<dbReference type="Gene3D" id="1.20.1250.20">
    <property type="entry name" value="MFS general substrate transporter like domains"/>
    <property type="match status" value="1"/>
</dbReference>
<feature type="transmembrane region" description="Helical" evidence="5">
    <location>
        <begin position="268"/>
        <end position="286"/>
    </location>
</feature>
<evidence type="ECO:0000313" key="8">
    <source>
        <dbReference type="Proteomes" id="UP000887013"/>
    </source>
</evidence>
<dbReference type="GO" id="GO:0016020">
    <property type="term" value="C:membrane"/>
    <property type="evidence" value="ECO:0007669"/>
    <property type="project" value="UniProtKB-SubCell"/>
</dbReference>
<feature type="transmembrane region" description="Helical" evidence="5">
    <location>
        <begin position="472"/>
        <end position="490"/>
    </location>
</feature>
<dbReference type="EMBL" id="BMAW01108410">
    <property type="protein sequence ID" value="GFT33881.1"/>
    <property type="molecule type" value="Genomic_DNA"/>
</dbReference>
<dbReference type="AlphaFoldDB" id="A0A8X6NVF8"/>
<feature type="transmembrane region" description="Helical" evidence="5">
    <location>
        <begin position="388"/>
        <end position="406"/>
    </location>
</feature>
<dbReference type="Proteomes" id="UP000887013">
    <property type="component" value="Unassembled WGS sequence"/>
</dbReference>
<keyword evidence="8" id="KW-1185">Reference proteome</keyword>
<comment type="caution">
    <text evidence="7">The sequence shown here is derived from an EMBL/GenBank/DDBJ whole genome shotgun (WGS) entry which is preliminary data.</text>
</comment>
<feature type="transmembrane region" description="Helical" evidence="5">
    <location>
        <begin position="413"/>
        <end position="432"/>
    </location>
</feature>
<reference evidence="7" key="1">
    <citation type="submission" date="2020-08" db="EMBL/GenBank/DDBJ databases">
        <title>Multicomponent nature underlies the extraordinary mechanical properties of spider dragline silk.</title>
        <authorList>
            <person name="Kono N."/>
            <person name="Nakamura H."/>
            <person name="Mori M."/>
            <person name="Yoshida Y."/>
            <person name="Ohtoshi R."/>
            <person name="Malay A.D."/>
            <person name="Moran D.A.P."/>
            <person name="Tomita M."/>
            <person name="Numata K."/>
            <person name="Arakawa K."/>
        </authorList>
    </citation>
    <scope>NUCLEOTIDE SEQUENCE</scope>
</reference>
<evidence type="ECO:0000256" key="4">
    <source>
        <dbReference type="ARBA" id="ARBA00023136"/>
    </source>
</evidence>
<dbReference type="InterPro" id="IPR036259">
    <property type="entry name" value="MFS_trans_sf"/>
</dbReference>
<comment type="subcellular location">
    <subcellularLocation>
        <location evidence="1">Membrane</location>
        <topology evidence="1">Multi-pass membrane protein</topology>
    </subcellularLocation>
</comment>
<proteinExistence type="predicted"/>